<accession>A0ABP8UE63</accession>
<organism evidence="1 2">
    <name type="scientific">Actinoallomurus vinaceus</name>
    <dbReference type="NCBI Taxonomy" id="1080074"/>
    <lineage>
        <taxon>Bacteria</taxon>
        <taxon>Bacillati</taxon>
        <taxon>Actinomycetota</taxon>
        <taxon>Actinomycetes</taxon>
        <taxon>Streptosporangiales</taxon>
        <taxon>Thermomonosporaceae</taxon>
        <taxon>Actinoallomurus</taxon>
    </lineage>
</organism>
<dbReference type="Gene3D" id="3.40.50.150">
    <property type="entry name" value="Vaccinia Virus protein VP39"/>
    <property type="match status" value="1"/>
</dbReference>
<name>A0ABP8UE63_9ACTN</name>
<dbReference type="InterPro" id="IPR029063">
    <property type="entry name" value="SAM-dependent_MTases_sf"/>
</dbReference>
<comment type="caution">
    <text evidence="1">The sequence shown here is derived from an EMBL/GenBank/DDBJ whole genome shotgun (WGS) entry which is preliminary data.</text>
</comment>
<dbReference type="EMBL" id="BAABHK010000007">
    <property type="protein sequence ID" value="GAA4629981.1"/>
    <property type="molecule type" value="Genomic_DNA"/>
</dbReference>
<evidence type="ECO:0000313" key="1">
    <source>
        <dbReference type="EMBL" id="GAA4629981.1"/>
    </source>
</evidence>
<keyword evidence="2" id="KW-1185">Reference proteome</keyword>
<reference evidence="2" key="1">
    <citation type="journal article" date="2019" name="Int. J. Syst. Evol. Microbiol.">
        <title>The Global Catalogue of Microorganisms (GCM) 10K type strain sequencing project: providing services to taxonomists for standard genome sequencing and annotation.</title>
        <authorList>
            <consortium name="The Broad Institute Genomics Platform"/>
            <consortium name="The Broad Institute Genome Sequencing Center for Infectious Disease"/>
            <person name="Wu L."/>
            <person name="Ma J."/>
        </authorList>
    </citation>
    <scope>NUCLEOTIDE SEQUENCE [LARGE SCALE GENOMIC DNA]</scope>
    <source>
        <strain evidence="2">JCM 17939</strain>
    </source>
</reference>
<evidence type="ECO:0000313" key="2">
    <source>
        <dbReference type="Proteomes" id="UP001501442"/>
    </source>
</evidence>
<protein>
    <submittedName>
        <fullName evidence="1">Uncharacterized protein</fullName>
    </submittedName>
</protein>
<dbReference type="InterPro" id="IPR006764">
    <property type="entry name" value="SAM_dep_MeTrfase_SAV2177_type"/>
</dbReference>
<proteinExistence type="predicted"/>
<sequence>MQAYGVIDVRDHCARRFSMTDGTSPSRPAAKIDTSRPHSARIWNYWLGGKDNN</sequence>
<dbReference type="Proteomes" id="UP001501442">
    <property type="component" value="Unassembled WGS sequence"/>
</dbReference>
<dbReference type="Pfam" id="PF04672">
    <property type="entry name" value="Methyltransf_19"/>
    <property type="match status" value="1"/>
</dbReference>
<gene>
    <name evidence="1" type="ORF">GCM10023196_053520</name>
</gene>